<keyword evidence="2" id="KW-0446">Lipid-binding</keyword>
<dbReference type="InterPro" id="IPR014352">
    <property type="entry name" value="FERM/acyl-CoA-bd_prot_sf"/>
</dbReference>
<dbReference type="Proteomes" id="UP001415857">
    <property type="component" value="Unassembled WGS sequence"/>
</dbReference>
<dbReference type="InterPro" id="IPR035984">
    <property type="entry name" value="Acyl-CoA-binding_sf"/>
</dbReference>
<evidence type="ECO:0000259" key="4">
    <source>
        <dbReference type="PROSITE" id="PS51228"/>
    </source>
</evidence>
<evidence type="ECO:0000256" key="2">
    <source>
        <dbReference type="ARBA" id="ARBA00023121"/>
    </source>
</evidence>
<keyword evidence="6" id="KW-1185">Reference proteome</keyword>
<dbReference type="SUPFAM" id="SSF47027">
    <property type="entry name" value="Acyl-CoA binding protein"/>
    <property type="match status" value="1"/>
</dbReference>
<dbReference type="InterPro" id="IPR000582">
    <property type="entry name" value="Acyl-CoA-binding_protein"/>
</dbReference>
<feature type="region of interest" description="Disordered" evidence="3">
    <location>
        <begin position="166"/>
        <end position="188"/>
    </location>
</feature>
<evidence type="ECO:0000256" key="1">
    <source>
        <dbReference type="ARBA" id="ARBA00005567"/>
    </source>
</evidence>
<proteinExistence type="inferred from homology"/>
<organism evidence="5 6">
    <name type="scientific">Liquidambar formosana</name>
    <name type="common">Formosan gum</name>
    <dbReference type="NCBI Taxonomy" id="63359"/>
    <lineage>
        <taxon>Eukaryota</taxon>
        <taxon>Viridiplantae</taxon>
        <taxon>Streptophyta</taxon>
        <taxon>Embryophyta</taxon>
        <taxon>Tracheophyta</taxon>
        <taxon>Spermatophyta</taxon>
        <taxon>Magnoliopsida</taxon>
        <taxon>eudicotyledons</taxon>
        <taxon>Gunneridae</taxon>
        <taxon>Pentapetalae</taxon>
        <taxon>Saxifragales</taxon>
        <taxon>Altingiaceae</taxon>
        <taxon>Liquidambar</taxon>
    </lineage>
</organism>
<evidence type="ECO:0000313" key="5">
    <source>
        <dbReference type="EMBL" id="KAK9269949.1"/>
    </source>
</evidence>
<evidence type="ECO:0000256" key="3">
    <source>
        <dbReference type="SAM" id="MobiDB-lite"/>
    </source>
</evidence>
<evidence type="ECO:0000313" key="6">
    <source>
        <dbReference type="Proteomes" id="UP001415857"/>
    </source>
</evidence>
<dbReference type="GO" id="GO:0006631">
    <property type="term" value="P:fatty acid metabolic process"/>
    <property type="evidence" value="ECO:0007669"/>
    <property type="project" value="TreeGrafter"/>
</dbReference>
<dbReference type="PROSITE" id="PS51228">
    <property type="entry name" value="ACB_2"/>
    <property type="match status" value="1"/>
</dbReference>
<reference evidence="5 6" key="1">
    <citation type="journal article" date="2024" name="Plant J.">
        <title>Genome sequences and population genomics reveal climatic adaptation and genomic divergence between two closely related sweetgum species.</title>
        <authorList>
            <person name="Xu W.Q."/>
            <person name="Ren C.Q."/>
            <person name="Zhang X.Y."/>
            <person name="Comes H.P."/>
            <person name="Liu X.H."/>
            <person name="Li Y.G."/>
            <person name="Kettle C.J."/>
            <person name="Jalonen R."/>
            <person name="Gaisberger H."/>
            <person name="Ma Y.Z."/>
            <person name="Qiu Y.X."/>
        </authorList>
    </citation>
    <scope>NUCLEOTIDE SEQUENCE [LARGE SCALE GENOMIC DNA]</scope>
    <source>
        <strain evidence="5">Hangzhou</strain>
    </source>
</reference>
<protein>
    <recommendedName>
        <fullName evidence="4">ACB domain-containing protein</fullName>
    </recommendedName>
</protein>
<accession>A0AAP0NES0</accession>
<feature type="domain" description="ACB" evidence="4">
    <location>
        <begin position="272"/>
        <end position="362"/>
    </location>
</feature>
<dbReference type="AlphaFoldDB" id="A0AAP0NES0"/>
<feature type="compositionally biased region" description="Polar residues" evidence="3">
    <location>
        <begin position="401"/>
        <end position="413"/>
    </location>
</feature>
<gene>
    <name evidence="5" type="ORF">L1049_025522</name>
</gene>
<dbReference type="Pfam" id="PF00887">
    <property type="entry name" value="ACBP"/>
    <property type="match status" value="1"/>
</dbReference>
<name>A0AAP0NES0_LIQFO</name>
<dbReference type="PANTHER" id="PTHR23310:SF122">
    <property type="entry name" value="ACYL-COA-BINDING DOMAIN-CONTAINING PROTEIN 3"/>
    <property type="match status" value="1"/>
</dbReference>
<sequence>MPCSALPISSVRLLLLCYDNHRSYFSTALSSSSLISPLLSSSFSGHLEFVEAMELFKELFVSVSVALLLSFLVAKLVSVAMAGDGGRDQGSQSGTEEVNLGDRLRVHGIASDRKVEFVGEDVKKVDEFEGGGSVQVDENLETSRGGEEFEDKRRELPEVLVKEGVGEESEVVELPEASLEGKSDEEEGVVERVVESDPEGVNEGKLHCLIEEDIENKQAEGIDAELETAGDVVVAQSDEARVVRCEAEGGDEEREGLGVDEDDWEGIERSELEQEFAAAAAYVGSEGKDGRLSSIGSDVQMQFYGLQKVAMEGPCREPQPIALKMSARANWNAWQRLGNMSPEMAMEQYIALLSDKVPGWMEDNSAEDNKLDTLEAGIPRTPDPDKPDTLEAGIPSIPDPDSSTLLHHQPNFTNERKPELQFVTEGGDPTGGSNSVNTDKE</sequence>
<comment type="caution">
    <text evidence="5">The sequence shown here is derived from an EMBL/GenBank/DDBJ whole genome shotgun (WGS) entry which is preliminary data.</text>
</comment>
<feature type="compositionally biased region" description="Polar residues" evidence="3">
    <location>
        <begin position="431"/>
        <end position="441"/>
    </location>
</feature>
<feature type="region of interest" description="Disordered" evidence="3">
    <location>
        <begin position="363"/>
        <end position="441"/>
    </location>
</feature>
<dbReference type="Gene3D" id="1.20.80.10">
    <property type="match status" value="1"/>
</dbReference>
<dbReference type="EMBL" id="JBBPBK010000014">
    <property type="protein sequence ID" value="KAK9269949.1"/>
    <property type="molecule type" value="Genomic_DNA"/>
</dbReference>
<dbReference type="PANTHER" id="PTHR23310">
    <property type="entry name" value="ACYL-COA-BINDING PROTEIN, ACBP"/>
    <property type="match status" value="1"/>
</dbReference>
<comment type="similarity">
    <text evidence="1">Belongs to the ACBP family.</text>
</comment>
<dbReference type="GO" id="GO:0000062">
    <property type="term" value="F:fatty-acyl-CoA binding"/>
    <property type="evidence" value="ECO:0007669"/>
    <property type="project" value="InterPro"/>
</dbReference>